<dbReference type="EMBL" id="CP030930">
    <property type="protein sequence ID" value="AXI71223.1"/>
    <property type="molecule type" value="Genomic_DNA"/>
</dbReference>
<feature type="compositionally biased region" description="Basic residues" evidence="1">
    <location>
        <begin position="236"/>
        <end position="251"/>
    </location>
</feature>
<evidence type="ECO:0000313" key="2">
    <source>
        <dbReference type="EMBL" id="AXI71223.1"/>
    </source>
</evidence>
<organism evidence="2 3">
    <name type="scientific">Streptomyces cavourensis</name>
    <dbReference type="NCBI Taxonomy" id="67258"/>
    <lineage>
        <taxon>Bacteria</taxon>
        <taxon>Bacillati</taxon>
        <taxon>Actinomycetota</taxon>
        <taxon>Actinomycetes</taxon>
        <taxon>Kitasatosporales</taxon>
        <taxon>Streptomycetaceae</taxon>
        <taxon>Streptomyces</taxon>
    </lineage>
</organism>
<accession>A0AAD0Q2Z4</accession>
<dbReference type="AlphaFoldDB" id="A0AAD0Q2Z4"/>
<gene>
    <name evidence="2" type="ORF">DTW94_07815</name>
</gene>
<dbReference type="RefSeq" id="WP_114930493.1">
    <property type="nucleotide sequence ID" value="NZ_CP030930.1"/>
</dbReference>
<dbReference type="Proteomes" id="UP000253779">
    <property type="component" value="Chromosome"/>
</dbReference>
<reference evidence="2 3" key="1">
    <citation type="submission" date="2018-07" db="EMBL/GenBank/DDBJ databases">
        <title>Complete genome sequence of soil actinomycete Streptomyces cavourensis tj430.</title>
        <authorList>
            <person name="Wang P."/>
            <person name="Huang Y."/>
        </authorList>
    </citation>
    <scope>NUCLEOTIDE SEQUENCE [LARGE SCALE GENOMIC DNA]</scope>
    <source>
        <strain evidence="2 3">TJ430</strain>
    </source>
</reference>
<name>A0AAD0Q2Z4_9ACTN</name>
<evidence type="ECO:0000256" key="1">
    <source>
        <dbReference type="SAM" id="MobiDB-lite"/>
    </source>
</evidence>
<feature type="region of interest" description="Disordered" evidence="1">
    <location>
        <begin position="215"/>
        <end position="251"/>
    </location>
</feature>
<protein>
    <submittedName>
        <fullName evidence="2">Uncharacterized protein</fullName>
    </submittedName>
</protein>
<proteinExistence type="predicted"/>
<sequence>MTIANTSSVFAAVSGHFDNPRATEAIRLTVLTDSATPLVLTPGQAREALYGPDRDPTLVTPIWQAVVRAAAAEHGPAGMGRLLLVWLALPRLAGTAARISRRLRADRADLEAEMVLALLEGLQGCEQPPADSVDGLLKAVCSRAWRLARAGAREFADDTLERLSDSRDVPCDGPQITERVRPRQVEVTRHEQVDGLRAHLRFTVSPESVGRRALAALTEPAEGKGAGCRQRDTGRRRQAAGSPRSRRAGRR</sequence>
<evidence type="ECO:0000313" key="3">
    <source>
        <dbReference type="Proteomes" id="UP000253779"/>
    </source>
</evidence>